<keyword evidence="3" id="KW-0863">Zinc-finger</keyword>
<sequence>MDSFNMGSSSSTDKISEETEFEQADQGLVRVYSCNYSRRKFFSWQALGGHQNAHKRERTVESRDRLQRISAAAASFGCAKMRNHQHVLSTSVASLSLHHAHAGCLSNNRLLNVQAHSAFNNPTSSLRSNSSRYNLYGQRHQERPSSSRLPVNDHQPAILQLPTFVHGSAQQHNNGLLGRSFQLQGTGAGLKGNNSSNQGDATNIDLALKL</sequence>
<accession>A0A4Y7J6P2</accession>
<evidence type="ECO:0000256" key="3">
    <source>
        <dbReference type="ARBA" id="ARBA00022771"/>
    </source>
</evidence>
<name>A0A4Y7J6P2_PAPSO</name>
<proteinExistence type="predicted"/>
<dbReference type="STRING" id="3469.A0A4Y7J6P2"/>
<evidence type="ECO:0008006" key="8">
    <source>
        <dbReference type="Google" id="ProtNLM"/>
    </source>
</evidence>
<dbReference type="GO" id="GO:0008270">
    <property type="term" value="F:zinc ion binding"/>
    <property type="evidence" value="ECO:0007669"/>
    <property type="project" value="UniProtKB-KW"/>
</dbReference>
<keyword evidence="4" id="KW-0862">Zinc</keyword>
<dbReference type="PANTHER" id="PTHR47287:SF15">
    <property type="entry name" value="ZINC FINGER PROTEIN 3-LIKE"/>
    <property type="match status" value="1"/>
</dbReference>
<evidence type="ECO:0000256" key="2">
    <source>
        <dbReference type="ARBA" id="ARBA00022723"/>
    </source>
</evidence>
<dbReference type="AlphaFoldDB" id="A0A4Y7J6P2"/>
<evidence type="ECO:0000256" key="5">
    <source>
        <dbReference type="ARBA" id="ARBA00023242"/>
    </source>
</evidence>
<evidence type="ECO:0000313" key="6">
    <source>
        <dbReference type="EMBL" id="RZC55315.1"/>
    </source>
</evidence>
<keyword evidence="5" id="KW-0539">Nucleus</keyword>
<reference evidence="6 7" key="1">
    <citation type="journal article" date="2018" name="Science">
        <title>The opium poppy genome and morphinan production.</title>
        <authorList>
            <person name="Guo L."/>
            <person name="Winzer T."/>
            <person name="Yang X."/>
            <person name="Li Y."/>
            <person name="Ning Z."/>
            <person name="He Z."/>
            <person name="Teodor R."/>
            <person name="Lu Y."/>
            <person name="Bowser T.A."/>
            <person name="Graham I.A."/>
            <person name="Ye K."/>
        </authorList>
    </citation>
    <scope>NUCLEOTIDE SEQUENCE [LARGE SCALE GENOMIC DNA]</scope>
    <source>
        <strain evidence="7">cv. HN1</strain>
        <tissue evidence="6">Leaves</tissue>
    </source>
</reference>
<dbReference type="Gramene" id="RZC55315">
    <property type="protein sequence ID" value="RZC55315"/>
    <property type="gene ID" value="C5167_014162"/>
</dbReference>
<dbReference type="EMBL" id="CM010717">
    <property type="protein sequence ID" value="RZC55315.1"/>
    <property type="molecule type" value="Genomic_DNA"/>
</dbReference>
<dbReference type="GO" id="GO:0009788">
    <property type="term" value="P:negative regulation of abscisic acid-activated signaling pathway"/>
    <property type="evidence" value="ECO:0007669"/>
    <property type="project" value="InterPro"/>
</dbReference>
<comment type="subcellular location">
    <subcellularLocation>
        <location evidence="1">Nucleus</location>
    </subcellularLocation>
</comment>
<organism evidence="6 7">
    <name type="scientific">Papaver somniferum</name>
    <name type="common">Opium poppy</name>
    <dbReference type="NCBI Taxonomy" id="3469"/>
    <lineage>
        <taxon>Eukaryota</taxon>
        <taxon>Viridiplantae</taxon>
        <taxon>Streptophyta</taxon>
        <taxon>Embryophyta</taxon>
        <taxon>Tracheophyta</taxon>
        <taxon>Spermatophyta</taxon>
        <taxon>Magnoliopsida</taxon>
        <taxon>Ranunculales</taxon>
        <taxon>Papaveraceae</taxon>
        <taxon>Papaveroideae</taxon>
        <taxon>Papaver</taxon>
    </lineage>
</organism>
<evidence type="ECO:0000256" key="4">
    <source>
        <dbReference type="ARBA" id="ARBA00022833"/>
    </source>
</evidence>
<gene>
    <name evidence="6" type="ORF">C5167_014162</name>
</gene>
<evidence type="ECO:0000256" key="1">
    <source>
        <dbReference type="ARBA" id="ARBA00004123"/>
    </source>
</evidence>
<keyword evidence="2" id="KW-0479">Metal-binding</keyword>
<dbReference type="PANTHER" id="PTHR47287">
    <property type="entry name" value="C2H2 AND C2HC ZINC FINGERS SUPERFAMILY PROTEIN"/>
    <property type="match status" value="1"/>
</dbReference>
<dbReference type="InterPro" id="IPR044246">
    <property type="entry name" value="ZFP3-like"/>
</dbReference>
<dbReference type="GO" id="GO:0005634">
    <property type="term" value="C:nucleus"/>
    <property type="evidence" value="ECO:0007669"/>
    <property type="project" value="UniProtKB-SubCell"/>
</dbReference>
<dbReference type="Proteomes" id="UP000316621">
    <property type="component" value="Chromosome 3"/>
</dbReference>
<evidence type="ECO:0000313" key="7">
    <source>
        <dbReference type="Proteomes" id="UP000316621"/>
    </source>
</evidence>
<protein>
    <recommendedName>
        <fullName evidence="8">C2H2-type domain-containing protein</fullName>
    </recommendedName>
</protein>
<keyword evidence="7" id="KW-1185">Reference proteome</keyword>
<dbReference type="OMA" id="YYPISMA"/>